<name>A0A820NK48_9BILA</name>
<comment type="caution">
    <text evidence="1">The sequence shown here is derived from an EMBL/GenBank/DDBJ whole genome shotgun (WGS) entry which is preliminary data.</text>
</comment>
<evidence type="ECO:0000313" key="1">
    <source>
        <dbReference type="EMBL" id="CAF4390306.1"/>
    </source>
</evidence>
<evidence type="ECO:0000313" key="2">
    <source>
        <dbReference type="Proteomes" id="UP000663844"/>
    </source>
</evidence>
<accession>A0A820NK48</accession>
<gene>
    <name evidence="1" type="ORF">OXD698_LOCUS50865</name>
</gene>
<dbReference type="Proteomes" id="UP000663844">
    <property type="component" value="Unassembled WGS sequence"/>
</dbReference>
<dbReference type="AlphaFoldDB" id="A0A820NK48"/>
<reference evidence="1" key="1">
    <citation type="submission" date="2021-02" db="EMBL/GenBank/DDBJ databases">
        <authorList>
            <person name="Nowell W R."/>
        </authorList>
    </citation>
    <scope>NUCLEOTIDE SEQUENCE</scope>
</reference>
<feature type="non-terminal residue" evidence="1">
    <location>
        <position position="55"/>
    </location>
</feature>
<sequence length="55" mass="6301">MGICNGKQESSKQNILKKNQYEYLLSMDNMKKTPIVTLEQAVIPLVPFLPTIQTY</sequence>
<dbReference type="EMBL" id="CAJOAZ010025097">
    <property type="protein sequence ID" value="CAF4390306.1"/>
    <property type="molecule type" value="Genomic_DNA"/>
</dbReference>
<proteinExistence type="predicted"/>
<protein>
    <submittedName>
        <fullName evidence="1">Uncharacterized protein</fullName>
    </submittedName>
</protein>
<organism evidence="1 2">
    <name type="scientific">Adineta steineri</name>
    <dbReference type="NCBI Taxonomy" id="433720"/>
    <lineage>
        <taxon>Eukaryota</taxon>
        <taxon>Metazoa</taxon>
        <taxon>Spiralia</taxon>
        <taxon>Gnathifera</taxon>
        <taxon>Rotifera</taxon>
        <taxon>Eurotatoria</taxon>
        <taxon>Bdelloidea</taxon>
        <taxon>Adinetida</taxon>
        <taxon>Adinetidae</taxon>
        <taxon>Adineta</taxon>
    </lineage>
</organism>